<proteinExistence type="predicted"/>
<reference evidence="3 4" key="1">
    <citation type="submission" date="2024-09" db="EMBL/GenBank/DDBJ databases">
        <authorList>
            <person name="Sun Q."/>
            <person name="Mori K."/>
        </authorList>
    </citation>
    <scope>NUCLEOTIDE SEQUENCE [LARGE SCALE GENOMIC DNA]</scope>
    <source>
        <strain evidence="3 4">ATCC 51272</strain>
    </source>
</reference>
<feature type="transmembrane region" description="Helical" evidence="1">
    <location>
        <begin position="92"/>
        <end position="110"/>
    </location>
</feature>
<feature type="transmembrane region" description="Helical" evidence="1">
    <location>
        <begin position="164"/>
        <end position="180"/>
    </location>
</feature>
<feature type="transmembrane region" description="Helical" evidence="1">
    <location>
        <begin position="122"/>
        <end position="143"/>
    </location>
</feature>
<keyword evidence="1" id="KW-0472">Membrane</keyword>
<dbReference type="EMBL" id="JBHLZF010000002">
    <property type="protein sequence ID" value="MFB9898656.1"/>
    <property type="molecule type" value="Genomic_DNA"/>
</dbReference>
<dbReference type="InterPro" id="IPR052710">
    <property type="entry name" value="CAAX_protease"/>
</dbReference>
<protein>
    <submittedName>
        <fullName evidence="3">Lysostaphin resistance A-like protein</fullName>
    </submittedName>
</protein>
<evidence type="ECO:0000259" key="2">
    <source>
        <dbReference type="Pfam" id="PF02517"/>
    </source>
</evidence>
<dbReference type="Pfam" id="PF02517">
    <property type="entry name" value="Rce1-like"/>
    <property type="match status" value="1"/>
</dbReference>
<feature type="transmembrane region" description="Helical" evidence="1">
    <location>
        <begin position="239"/>
        <end position="260"/>
    </location>
</feature>
<evidence type="ECO:0000256" key="1">
    <source>
        <dbReference type="SAM" id="Phobius"/>
    </source>
</evidence>
<organism evidence="3 4">
    <name type="scientific">Hallella seregens ATCC 51272</name>
    <dbReference type="NCBI Taxonomy" id="1336250"/>
    <lineage>
        <taxon>Bacteria</taxon>
        <taxon>Pseudomonadati</taxon>
        <taxon>Bacteroidota</taxon>
        <taxon>Bacteroidia</taxon>
        <taxon>Bacteroidales</taxon>
        <taxon>Prevotellaceae</taxon>
        <taxon>Hallella</taxon>
    </lineage>
</organism>
<evidence type="ECO:0000313" key="3">
    <source>
        <dbReference type="EMBL" id="MFB9898656.1"/>
    </source>
</evidence>
<name>A0ABV5ZR21_9BACT</name>
<keyword evidence="1" id="KW-0812">Transmembrane</keyword>
<feature type="domain" description="CAAX prenyl protease 2/Lysostaphin resistance protein A-like" evidence="2">
    <location>
        <begin position="130"/>
        <end position="217"/>
    </location>
</feature>
<keyword evidence="4" id="KW-1185">Reference proteome</keyword>
<evidence type="ECO:0000313" key="4">
    <source>
        <dbReference type="Proteomes" id="UP001589688"/>
    </source>
</evidence>
<dbReference type="RefSeq" id="WP_027952858.1">
    <property type="nucleotide sequence ID" value="NZ_JADU01000038.1"/>
</dbReference>
<gene>
    <name evidence="3" type="ORF">ACFFK8_12875</name>
</gene>
<dbReference type="PANTHER" id="PTHR36435:SF1">
    <property type="entry name" value="CAAX AMINO TERMINAL PROTEASE FAMILY PROTEIN"/>
    <property type="match status" value="1"/>
</dbReference>
<feature type="transmembrane region" description="Helical" evidence="1">
    <location>
        <begin position="49"/>
        <end position="72"/>
    </location>
</feature>
<accession>A0ABV5ZR21</accession>
<dbReference type="Proteomes" id="UP001589688">
    <property type="component" value="Unassembled WGS sequence"/>
</dbReference>
<sequence>MRQREDVKKANAKRIAWGIVMFFLLQIAGALVVAPFALGYYAIAGHSDAQVSAWLLAAAVLLGYVFVIRFLLKRRWTAIRWSPIARADRLALCLLTVAMTIGFALPETYASELLNLNDDLSGMFSLLSHNVLGTLAISIIGPIGEELVFRGVVLKGLLRLSRRPWVAIVGSALIFGLVHMNPVQVFGASLMGLVMGWLYVRTGSLVPGIVMHVANNSLSTALMLAFGDDFLLTQSIPSVGLNVALCLAGCLLFAATIRTLDRRLTRRIYI</sequence>
<keyword evidence="1" id="KW-1133">Transmembrane helix</keyword>
<comment type="caution">
    <text evidence="3">The sequence shown here is derived from an EMBL/GenBank/DDBJ whole genome shotgun (WGS) entry which is preliminary data.</text>
</comment>
<dbReference type="InterPro" id="IPR003675">
    <property type="entry name" value="Rce1/LyrA-like_dom"/>
</dbReference>
<dbReference type="PANTHER" id="PTHR36435">
    <property type="entry name" value="SLR1288 PROTEIN"/>
    <property type="match status" value="1"/>
</dbReference>
<feature type="transmembrane region" description="Helical" evidence="1">
    <location>
        <begin position="20"/>
        <end position="43"/>
    </location>
</feature>